<organism evidence="4 5">
    <name type="scientific">Trichomonas vaginalis (strain ATCC PRA-98 / G3)</name>
    <dbReference type="NCBI Taxonomy" id="412133"/>
    <lineage>
        <taxon>Eukaryota</taxon>
        <taxon>Metamonada</taxon>
        <taxon>Parabasalia</taxon>
        <taxon>Trichomonadida</taxon>
        <taxon>Trichomonadidae</taxon>
        <taxon>Trichomonas</taxon>
    </lineage>
</organism>
<dbReference type="InterPro" id="IPR050865">
    <property type="entry name" value="BEACH_Domain"/>
</dbReference>
<dbReference type="VEuPathDB" id="TrichDB:TVAGG3_0770930"/>
<feature type="region of interest" description="Disordered" evidence="1">
    <location>
        <begin position="1102"/>
        <end position="1290"/>
    </location>
</feature>
<evidence type="ECO:0000259" key="2">
    <source>
        <dbReference type="PROSITE" id="PS50197"/>
    </source>
</evidence>
<dbReference type="SMR" id="A2D998"/>
<dbReference type="STRING" id="5722.A2D998"/>
<reference evidence="4" key="1">
    <citation type="submission" date="2006-10" db="EMBL/GenBank/DDBJ databases">
        <authorList>
            <person name="Amadeo P."/>
            <person name="Zhao Q."/>
            <person name="Wortman J."/>
            <person name="Fraser-Liggett C."/>
            <person name="Carlton J."/>
        </authorList>
    </citation>
    <scope>NUCLEOTIDE SEQUENCE</scope>
    <source>
        <strain evidence="4">G3</strain>
    </source>
</reference>
<dbReference type="SUPFAM" id="SSF50978">
    <property type="entry name" value="WD40 repeat-like"/>
    <property type="match status" value="1"/>
</dbReference>
<dbReference type="PROSITE" id="PS50197">
    <property type="entry name" value="BEACH"/>
    <property type="match status" value="1"/>
</dbReference>
<gene>
    <name evidence="4" type="ORF">TVAG_183610</name>
</gene>
<feature type="compositionally biased region" description="Low complexity" evidence="1">
    <location>
        <begin position="1124"/>
        <end position="1139"/>
    </location>
</feature>
<reference evidence="4" key="2">
    <citation type="journal article" date="2007" name="Science">
        <title>Draft genome sequence of the sexually transmitted pathogen Trichomonas vaginalis.</title>
        <authorList>
            <person name="Carlton J.M."/>
            <person name="Hirt R.P."/>
            <person name="Silva J.C."/>
            <person name="Delcher A.L."/>
            <person name="Schatz M."/>
            <person name="Zhao Q."/>
            <person name="Wortman J.R."/>
            <person name="Bidwell S.L."/>
            <person name="Alsmark U.C.M."/>
            <person name="Besteiro S."/>
            <person name="Sicheritz-Ponten T."/>
            <person name="Noel C.J."/>
            <person name="Dacks J.B."/>
            <person name="Foster P.G."/>
            <person name="Simillion C."/>
            <person name="Van de Peer Y."/>
            <person name="Miranda-Saavedra D."/>
            <person name="Barton G.J."/>
            <person name="Westrop G.D."/>
            <person name="Mueller S."/>
            <person name="Dessi D."/>
            <person name="Fiori P.L."/>
            <person name="Ren Q."/>
            <person name="Paulsen I."/>
            <person name="Zhang H."/>
            <person name="Bastida-Corcuera F.D."/>
            <person name="Simoes-Barbosa A."/>
            <person name="Brown M.T."/>
            <person name="Hayes R.D."/>
            <person name="Mukherjee M."/>
            <person name="Okumura C.Y."/>
            <person name="Schneider R."/>
            <person name="Smith A.J."/>
            <person name="Vanacova S."/>
            <person name="Villalvazo M."/>
            <person name="Haas B.J."/>
            <person name="Pertea M."/>
            <person name="Feldblyum T.V."/>
            <person name="Utterback T.R."/>
            <person name="Shu C.L."/>
            <person name="Osoegawa K."/>
            <person name="de Jong P.J."/>
            <person name="Hrdy I."/>
            <person name="Horvathova L."/>
            <person name="Zubacova Z."/>
            <person name="Dolezal P."/>
            <person name="Malik S.B."/>
            <person name="Logsdon J.M. Jr."/>
            <person name="Henze K."/>
            <person name="Gupta A."/>
            <person name="Wang C.C."/>
            <person name="Dunne R.L."/>
            <person name="Upcroft J.A."/>
            <person name="Upcroft P."/>
            <person name="White O."/>
            <person name="Salzberg S.L."/>
            <person name="Tang P."/>
            <person name="Chiu C.-H."/>
            <person name="Lee Y.-S."/>
            <person name="Embley T.M."/>
            <person name="Coombs G.H."/>
            <person name="Mottram J.C."/>
            <person name="Tachezy J."/>
            <person name="Fraser-Liggett C.M."/>
            <person name="Johnson P.J."/>
        </authorList>
    </citation>
    <scope>NUCLEOTIDE SEQUENCE [LARGE SCALE GENOMIC DNA]</scope>
    <source>
        <strain evidence="4">G3</strain>
    </source>
</reference>
<dbReference type="InterPro" id="IPR000409">
    <property type="entry name" value="BEACH_dom"/>
</dbReference>
<sequence>MAKLTKYKHLKVLHFDKTKLSNKSTPVEITLFVIDQFDTDLDISNVKNVKLLQILKHNSFLYSNRRDIQDKTKQLTKDLTYKEIMPVLRITNVFSSEDCEFLSLIIPTNRDEKGLMINFILYQFICWEAAREATNDCSGGDILLHSINYTIKIIRTQGIERLFIIILEKYIKSSNFTPNISLVDEIFSFYKESTIFANEYSSLFTSIVSKFYSQTFPDRVLFRQKFLALISEKKDTIGKPTIDFIISCFMPDFILMNSDSYDIFSGICDLLDPSKVMDVIQQLSDILVYSIRGSNVTIKKNSNYKNYDFRLIKMEFNFKQINALDEKFTVNNTDFNTEINYASPIFNSSLDSKINIFIKMIIRSKIHISECISYLRSIIGISTTESTDHMVETLYLEICYKILQYNATFSSLYTTFVKSFILKEEFFVDENRNFRNMVYKLIFQDDNALVLLTKQAAHSPLMFKEVMSLFAANFCNSQETLTKKQSLLHRDIVTGFSNLLYLVIQREQGIIEITKSCLTSLHFLLKNQKVTEFLFNDSSFNYMMISFSIQENLREFVFNEICSNLSDLHQNLLLSIFNLLDIVKIQMNETVCQQYMIDFLEFLARIIALNDDYKKKFTTFCPTLLDFVKIPYKNDLFKVFFVKLLNFMSLFPNLLTINMFELQILSLSVQNLFGKVFDRNLTMSLFNFLTANSNEIYQPSVATIIMRNYTDIESTILIGKEILRLVKFSEQNCLQLHNAEFDIFILEVLTSIWEDDKIDDNYFNLLMDIFINIAIKVSSPVIVQKFISFLCPNDNLVVSKHFYEAVLTLKKFFKYQKNFPPVSKQKLPKKLKLNRNLTFIFKSNFQKVKNDLVICEVIDKMKTAISLYINNSALFVKTITDEKTSNQQITSQNISDFSVTFSIEIGRLILVFLFNGLHTTLRTSIIPNEETKLLFYHNNLINCNCNFIRYFLLLCDDDDLIDRTLKNDNDVFMEIHESKDLVVFSNQIIKSQQFLLENFPNLLISKVKLDILIPLFLFPDMKINDKRIEEDKSSDESNEEIIPQTNTIDSQIVPNNDQILDDFQVSEEEKSNDITVDLADRSILNDDKSNDVSNDSQIIEEISNEDEIDNSTKNKDSLLIHPSNSSQINNENQVNNVKINENKEEKGKIQAEKQKFEKIQDENEKVDEKKEENEVKSNDNKDLDQENKIKNQKSQQENQVKNEEKVEKQPNESQTKENEGKQLNKDETKDQTNKNEENPVQEKEINKENVSPVKSDENHDKIRNKEESFDESGVYTEEVSETRSSHFGDIDTQPKRMRRRRFHREEKPVKKEIGNVYQIAISLLEKAIETGYYAEPNFAESGSFAMINNILTKHKQFLNFDVYLMFYHFFEKLQTTELQSQMITNIILNIELWCSSESSFKIFDHWLNIFVVRNMSLVTTIISFLSFFSSICIVYYKTEVESSILPYQETKNSSKKILYQILVEMSPFSFTFDDLQHITDYVLTCKNESLCLDIIDMIKKISLLKNSPFQKFCKNSNFLAVFYKYMSTNNGKIIAGICDILIYLLSKYSNSITITITMFSFLSHLDDRVFDMNLYDCFSNYLFTNNGCFLPVLCFLSQKIGHKASVRTIELLTQQKVTFDFTYWPIFPLSIIKYLQMTDIKQLLSYLIDVYDDWIYLYTLVSIVGHVSLPSDFLEPIFLNSMYEKLYKKGDNVEIREINYFAFISLHFLFMRNQCYNNMALLCKIQSEIGQIVTDIECVTNCFQIEFPTKRAENTKTVSDYLTLFSVDESIINKVKFGVRFDQNGDWIDEDLAKKICKILLKKQTDLALIFILLTSTLMIGKEVGFFTETIQNIKLQDKINEIVENLINLSHIKMKVKNSNYNFNISKSDKNFNHSIQKSFEAYDMIVKIFTSFPFKVKSVGDEISDIWMKSEQFLVDILVSSVSKAKKVDFIENYKNQLAKELENNHKMWRHKWGYMTLEKSAWEKAVPLHRHFMRDKTLCYAMCPFKLKPNWEFNDHKEASEARLDTSKMENTKNYFRKDSWTKISPKKFNENEASLFTTKIFIIKITRNFSALLSLHKSDMTIKYDDEQRSIKTIYYNTIVGIEKQCHLHLPTAIEIFLENGHQIFINFESPEVRATSLKYLTQRLKSFVYRPFSDQLIEKTTKWVQGQISNFEYLIYLNYLSGRSFINPCQYPIMPWVIDDYDSQELDLSDKKTFRDLSKPVGALNEERLEFLKNNISELSGDSFLYENGMGCSLTLFGMMIRMEPFTTMHIVLQSGKFDIAERLFASIKNLHQSSLHDQNDYKELIPEFFFLPDIFLNKNNFNLGTINHDKNDDVILPPWSHNNPVEFVYKNRKALESDFVSKNLNNWIDLVFGYKQKGEESRKCDNTFSPYLYDDIWTNENLNDPVKKSEIEASKMFLGQIPHQIFTSPHPRRNPQTVKTNPIKFDSGSTNLLFVKVCQEKSNVFSFYTISKNLEFSNNVCVFDGDQVQTDLRKFKKIDMNDTDVTFIYLQSNLYLVNTKKSCFVLETDNLQNYLTEFSSPLQCQSVDSNYFTTLNSNSILSVYKTDKLGSCVSQTPFHRDIGRAICLSKIFRVVVVGSRDGGVVVHSLDTGNSVFVIELSLCSILSIVVTPSWGFIVVYLTRTVDNKIVHCLNVHTINGLFVKEEIFPSKIEMMTAFKSPDGFDYLAVSSTNGLVFISDVFELKFEKIFYKMMSSALFMEYSQKSQALMLFSETGRFLLLHVDFNNI</sequence>
<dbReference type="InterPro" id="IPR023362">
    <property type="entry name" value="PH-BEACH_dom"/>
</dbReference>
<dbReference type="Gene3D" id="1.10.1540.10">
    <property type="entry name" value="BEACH domain"/>
    <property type="match status" value="1"/>
</dbReference>
<dbReference type="InterPro" id="IPR036372">
    <property type="entry name" value="BEACH_dom_sf"/>
</dbReference>
<evidence type="ECO:0000313" key="5">
    <source>
        <dbReference type="Proteomes" id="UP000001542"/>
    </source>
</evidence>
<dbReference type="InterPro" id="IPR015943">
    <property type="entry name" value="WD40/YVTN_repeat-like_dom_sf"/>
</dbReference>
<dbReference type="KEGG" id="tva:5468684"/>
<dbReference type="PANTHER" id="PTHR13743:SF161">
    <property type="entry name" value="BEIGE_BEACH DOMAIN CONTAINING PROTEIN"/>
    <property type="match status" value="1"/>
</dbReference>
<dbReference type="CDD" id="cd06071">
    <property type="entry name" value="Beach"/>
    <property type="match status" value="1"/>
</dbReference>
<evidence type="ECO:0000256" key="1">
    <source>
        <dbReference type="SAM" id="MobiDB-lite"/>
    </source>
</evidence>
<accession>A2D998</accession>
<dbReference type="SUPFAM" id="SSF81837">
    <property type="entry name" value="BEACH domain"/>
    <property type="match status" value="1"/>
</dbReference>
<dbReference type="PANTHER" id="PTHR13743">
    <property type="entry name" value="BEIGE/BEACH-RELATED"/>
    <property type="match status" value="1"/>
</dbReference>
<feature type="domain" description="BEACH-type PH" evidence="3">
    <location>
        <begin position="2013"/>
        <end position="2126"/>
    </location>
</feature>
<dbReference type="InterPro" id="IPR036322">
    <property type="entry name" value="WD40_repeat_dom_sf"/>
</dbReference>
<dbReference type="SUPFAM" id="SSF50729">
    <property type="entry name" value="PH domain-like"/>
    <property type="match status" value="1"/>
</dbReference>
<proteinExistence type="predicted"/>
<dbReference type="InParanoid" id="A2D998"/>
<dbReference type="RefSeq" id="XP_001584110.1">
    <property type="nucleotide sequence ID" value="XM_001584060.1"/>
</dbReference>
<feature type="compositionally biased region" description="Basic and acidic residues" evidence="1">
    <location>
        <begin position="1254"/>
        <end position="1267"/>
    </location>
</feature>
<keyword evidence="5" id="KW-1185">Reference proteome</keyword>
<name>A2D998_TRIV3</name>
<dbReference type="InterPro" id="IPR011993">
    <property type="entry name" value="PH-like_dom_sf"/>
</dbReference>
<feature type="region of interest" description="Disordered" evidence="1">
    <location>
        <begin position="1028"/>
        <end position="1048"/>
    </location>
</feature>
<feature type="domain" description="BEACH" evidence="2">
    <location>
        <begin position="2133"/>
        <end position="2419"/>
    </location>
</feature>
<dbReference type="SMART" id="SM01026">
    <property type="entry name" value="Beach"/>
    <property type="match status" value="1"/>
</dbReference>
<dbReference type="Pfam" id="PF02138">
    <property type="entry name" value="Beach"/>
    <property type="match status" value="1"/>
</dbReference>
<dbReference type="Proteomes" id="UP000001542">
    <property type="component" value="Unassembled WGS sequence"/>
</dbReference>
<dbReference type="Gene3D" id="2.30.29.30">
    <property type="entry name" value="Pleckstrin-homology domain (PH domain)/Phosphotyrosine-binding domain (PTB)"/>
    <property type="match status" value="1"/>
</dbReference>
<dbReference type="PROSITE" id="PS51783">
    <property type="entry name" value="PH_BEACH"/>
    <property type="match status" value="1"/>
</dbReference>
<feature type="compositionally biased region" description="Basic and acidic residues" evidence="1">
    <location>
        <begin position="1280"/>
        <end position="1290"/>
    </location>
</feature>
<feature type="compositionally biased region" description="Basic and acidic residues" evidence="1">
    <location>
        <begin position="1200"/>
        <end position="1247"/>
    </location>
</feature>
<feature type="compositionally biased region" description="Basic and acidic residues" evidence="1">
    <location>
        <begin position="1140"/>
        <end position="1189"/>
    </location>
</feature>
<protein>
    <submittedName>
        <fullName evidence="4">Beige/BEACH domain containing protein</fullName>
    </submittedName>
</protein>
<dbReference type="EMBL" id="DS113180">
    <property type="protein sequence ID" value="EAY23124.1"/>
    <property type="molecule type" value="Genomic_DNA"/>
</dbReference>
<dbReference type="Gene3D" id="2.130.10.10">
    <property type="entry name" value="YVTN repeat-like/Quinoprotein amine dehydrogenase"/>
    <property type="match status" value="1"/>
</dbReference>
<dbReference type="eggNOG" id="KOG1786">
    <property type="taxonomic scope" value="Eukaryota"/>
</dbReference>
<evidence type="ECO:0000313" key="4">
    <source>
        <dbReference type="EMBL" id="EAY23124.1"/>
    </source>
</evidence>
<dbReference type="VEuPathDB" id="TrichDB:TVAG_183610"/>
<evidence type="ECO:0000259" key="3">
    <source>
        <dbReference type="PROSITE" id="PS51783"/>
    </source>
</evidence>